<dbReference type="Proteomes" id="UP000092634">
    <property type="component" value="Unassembled WGS sequence"/>
</dbReference>
<evidence type="ECO:0000313" key="2">
    <source>
        <dbReference type="EMBL" id="OFJ48044.1"/>
    </source>
</evidence>
<feature type="chain" id="PRO_5009214591" evidence="1">
    <location>
        <begin position="22"/>
        <end position="265"/>
    </location>
</feature>
<evidence type="ECO:0000256" key="1">
    <source>
        <dbReference type="SAM" id="SignalP"/>
    </source>
</evidence>
<evidence type="ECO:0000313" key="3">
    <source>
        <dbReference type="Proteomes" id="UP000092634"/>
    </source>
</evidence>
<dbReference type="AlphaFoldDB" id="A0A1E8PQM0"/>
<sequence>MHLSHFPVLAALCACLLPAMAQEQAAAPADTAGEEVQQLVEVQGTRDPDLRPYRTMLKGLDAYADHQRLAPGAPLRFMLFPATPNARLDGVTLHLSADKLSIPVPLAADGSFTLTRDKTAYDANADLLSNKKRDTLRWRPDIHTPGLAQNVRRLGDLRLECEIRWAVEQDGLSFVQRNLFRMAGGPCHSSLIQVPFPVLRKLLAVQARSGERTLDVHVTQDRQRYVPPLHDLNWDDNTLLTMTYADDGNMTGAARAAPIKAPLRQ</sequence>
<dbReference type="EMBL" id="MAQB02000001">
    <property type="protein sequence ID" value="OFJ48044.1"/>
    <property type="molecule type" value="Genomic_DNA"/>
</dbReference>
<gene>
    <name evidence="2" type="ORF">BA896_002670</name>
</gene>
<name>A0A1E8PQM0_9BURK</name>
<reference evidence="2 3" key="1">
    <citation type="submission" date="2016-10" db="EMBL/GenBank/DDBJ databases">
        <title>Updated version of Genome Assembly of Janthinobacterium lividum ERGS5:01.</title>
        <authorList>
            <person name="Kumar R."/>
            <person name="Acharya V."/>
            <person name="Singh D."/>
        </authorList>
    </citation>
    <scope>NUCLEOTIDE SEQUENCE [LARGE SCALE GENOMIC DNA]</scope>
    <source>
        <strain evidence="2 3">ERGS5:01</strain>
    </source>
</reference>
<organism evidence="2 3">
    <name type="scientific">Janthinobacterium lividum</name>
    <dbReference type="NCBI Taxonomy" id="29581"/>
    <lineage>
        <taxon>Bacteria</taxon>
        <taxon>Pseudomonadati</taxon>
        <taxon>Pseudomonadota</taxon>
        <taxon>Betaproteobacteria</taxon>
        <taxon>Burkholderiales</taxon>
        <taxon>Oxalobacteraceae</taxon>
        <taxon>Janthinobacterium</taxon>
    </lineage>
</organism>
<accession>A0A1E8PQM0</accession>
<keyword evidence="1" id="KW-0732">Signal</keyword>
<protein>
    <submittedName>
        <fullName evidence="2">Uncharacterized protein</fullName>
    </submittedName>
</protein>
<comment type="caution">
    <text evidence="2">The sequence shown here is derived from an EMBL/GenBank/DDBJ whole genome shotgun (WGS) entry which is preliminary data.</text>
</comment>
<proteinExistence type="predicted"/>
<feature type="signal peptide" evidence="1">
    <location>
        <begin position="1"/>
        <end position="21"/>
    </location>
</feature>